<accession>A0A072URG9</accession>
<reference evidence="2" key="3">
    <citation type="submission" date="2015-04" db="UniProtKB">
        <authorList>
            <consortium name="EnsemblPlants"/>
        </authorList>
    </citation>
    <scope>IDENTIFICATION</scope>
    <source>
        <strain evidence="2">cv. Jemalong A17</strain>
    </source>
</reference>
<dbReference type="InterPro" id="IPR036047">
    <property type="entry name" value="F-box-like_dom_sf"/>
</dbReference>
<name>A0A072URG9_MEDTR</name>
<evidence type="ECO:0000313" key="2">
    <source>
        <dbReference type="EnsemblPlants" id="KEH31946"/>
    </source>
</evidence>
<dbReference type="Proteomes" id="UP000002051">
    <property type="component" value="Chromosome 4"/>
</dbReference>
<dbReference type="PANTHER" id="PTHR31672:SF13">
    <property type="entry name" value="F-BOX PROTEIN CPR30-LIKE"/>
    <property type="match status" value="1"/>
</dbReference>
<sequence length="239" mass="27531">MGGDDDTIANRTRSKKRLRHHSQGIVYKLLPVLPEEIIVEIILRLPLRSLLQFKCTTIQNFPCEWDEHPDRDTLVWLGKFVSGTLNWIVNTNKNGVGSNSTNQKVIISFNVEKETYGEVLLPQHDGHNVLCVLSNCICVSVDQKTHWVVWMMKEYGVIESWAKLIIIPQDNLISDIFRCLWSDALFISENGVLLLRPKLSKLVVYNLKNNGSLHYRSTNFGKFAFDLHIYHESLVSPQW</sequence>
<protein>
    <recommendedName>
        <fullName evidence="4">F-box protein interaction domain protein</fullName>
    </recommendedName>
</protein>
<dbReference type="EMBL" id="CM001220">
    <property type="protein sequence ID" value="KEH31946.1"/>
    <property type="molecule type" value="Genomic_DNA"/>
</dbReference>
<dbReference type="PANTHER" id="PTHR31672">
    <property type="entry name" value="BNACNNG10540D PROTEIN"/>
    <property type="match status" value="1"/>
</dbReference>
<proteinExistence type="predicted"/>
<evidence type="ECO:0008006" key="4">
    <source>
        <dbReference type="Google" id="ProtNLM"/>
    </source>
</evidence>
<evidence type="ECO:0000313" key="3">
    <source>
        <dbReference type="Proteomes" id="UP000002051"/>
    </source>
</evidence>
<reference evidence="1 3" key="2">
    <citation type="journal article" date="2014" name="BMC Genomics">
        <title>An improved genome release (version Mt4.0) for the model legume Medicago truncatula.</title>
        <authorList>
            <person name="Tang H."/>
            <person name="Krishnakumar V."/>
            <person name="Bidwell S."/>
            <person name="Rosen B."/>
            <person name="Chan A."/>
            <person name="Zhou S."/>
            <person name="Gentzbittel L."/>
            <person name="Childs K.L."/>
            <person name="Yandell M."/>
            <person name="Gundlach H."/>
            <person name="Mayer K.F."/>
            <person name="Schwartz D.C."/>
            <person name="Town C.D."/>
        </authorList>
    </citation>
    <scope>GENOME REANNOTATION</scope>
    <source>
        <strain evidence="1">A17</strain>
        <strain evidence="2 3">cv. Jemalong A17</strain>
    </source>
</reference>
<dbReference type="EnsemblPlants" id="KEH31946">
    <property type="protein sequence ID" value="KEH31946"/>
    <property type="gene ID" value="MTR_4g108810"/>
</dbReference>
<organism evidence="1 3">
    <name type="scientific">Medicago truncatula</name>
    <name type="common">Barrel medic</name>
    <name type="synonym">Medicago tribuloides</name>
    <dbReference type="NCBI Taxonomy" id="3880"/>
    <lineage>
        <taxon>Eukaryota</taxon>
        <taxon>Viridiplantae</taxon>
        <taxon>Streptophyta</taxon>
        <taxon>Embryophyta</taxon>
        <taxon>Tracheophyta</taxon>
        <taxon>Spermatophyta</taxon>
        <taxon>Magnoliopsida</taxon>
        <taxon>eudicotyledons</taxon>
        <taxon>Gunneridae</taxon>
        <taxon>Pentapetalae</taxon>
        <taxon>rosids</taxon>
        <taxon>fabids</taxon>
        <taxon>Fabales</taxon>
        <taxon>Fabaceae</taxon>
        <taxon>Papilionoideae</taxon>
        <taxon>50 kb inversion clade</taxon>
        <taxon>NPAAA clade</taxon>
        <taxon>Hologalegina</taxon>
        <taxon>IRL clade</taxon>
        <taxon>Trifolieae</taxon>
        <taxon>Medicago</taxon>
    </lineage>
</organism>
<gene>
    <name evidence="1" type="ordered locus">MTR_4g108810</name>
</gene>
<reference evidence="1 3" key="1">
    <citation type="journal article" date="2011" name="Nature">
        <title>The Medicago genome provides insight into the evolution of rhizobial symbioses.</title>
        <authorList>
            <person name="Young N.D."/>
            <person name="Debelle F."/>
            <person name="Oldroyd G.E."/>
            <person name="Geurts R."/>
            <person name="Cannon S.B."/>
            <person name="Udvardi M.K."/>
            <person name="Benedito V.A."/>
            <person name="Mayer K.F."/>
            <person name="Gouzy J."/>
            <person name="Schoof H."/>
            <person name="Van de Peer Y."/>
            <person name="Proost S."/>
            <person name="Cook D.R."/>
            <person name="Meyers B.C."/>
            <person name="Spannagl M."/>
            <person name="Cheung F."/>
            <person name="De Mita S."/>
            <person name="Krishnakumar V."/>
            <person name="Gundlach H."/>
            <person name="Zhou S."/>
            <person name="Mudge J."/>
            <person name="Bharti A.K."/>
            <person name="Murray J.D."/>
            <person name="Naoumkina M.A."/>
            <person name="Rosen B."/>
            <person name="Silverstein K.A."/>
            <person name="Tang H."/>
            <person name="Rombauts S."/>
            <person name="Zhao P.X."/>
            <person name="Zhou P."/>
            <person name="Barbe V."/>
            <person name="Bardou P."/>
            <person name="Bechner M."/>
            <person name="Bellec A."/>
            <person name="Berger A."/>
            <person name="Berges H."/>
            <person name="Bidwell S."/>
            <person name="Bisseling T."/>
            <person name="Choisne N."/>
            <person name="Couloux A."/>
            <person name="Denny R."/>
            <person name="Deshpande S."/>
            <person name="Dai X."/>
            <person name="Doyle J.J."/>
            <person name="Dudez A.M."/>
            <person name="Farmer A.D."/>
            <person name="Fouteau S."/>
            <person name="Franken C."/>
            <person name="Gibelin C."/>
            <person name="Gish J."/>
            <person name="Goldstein S."/>
            <person name="Gonzalez A.J."/>
            <person name="Green P.J."/>
            <person name="Hallab A."/>
            <person name="Hartog M."/>
            <person name="Hua A."/>
            <person name="Humphray S.J."/>
            <person name="Jeong D.H."/>
            <person name="Jing Y."/>
            <person name="Jocker A."/>
            <person name="Kenton S.M."/>
            <person name="Kim D.J."/>
            <person name="Klee K."/>
            <person name="Lai H."/>
            <person name="Lang C."/>
            <person name="Lin S."/>
            <person name="Macmil S.L."/>
            <person name="Magdelenat G."/>
            <person name="Matthews L."/>
            <person name="McCorrison J."/>
            <person name="Monaghan E.L."/>
            <person name="Mun J.H."/>
            <person name="Najar F.Z."/>
            <person name="Nicholson C."/>
            <person name="Noirot C."/>
            <person name="O'Bleness M."/>
            <person name="Paule C.R."/>
            <person name="Poulain J."/>
            <person name="Prion F."/>
            <person name="Qin B."/>
            <person name="Qu C."/>
            <person name="Retzel E.F."/>
            <person name="Riddle C."/>
            <person name="Sallet E."/>
            <person name="Samain S."/>
            <person name="Samson N."/>
            <person name="Sanders I."/>
            <person name="Saurat O."/>
            <person name="Scarpelli C."/>
            <person name="Schiex T."/>
            <person name="Segurens B."/>
            <person name="Severin A.J."/>
            <person name="Sherrier D.J."/>
            <person name="Shi R."/>
            <person name="Sims S."/>
            <person name="Singer S.R."/>
            <person name="Sinharoy S."/>
            <person name="Sterck L."/>
            <person name="Viollet A."/>
            <person name="Wang B.B."/>
            <person name="Wang K."/>
            <person name="Wang M."/>
            <person name="Wang X."/>
            <person name="Warfsmann J."/>
            <person name="Weissenbach J."/>
            <person name="White D.D."/>
            <person name="White J.D."/>
            <person name="Wiley G.B."/>
            <person name="Wincker P."/>
            <person name="Xing Y."/>
            <person name="Yang L."/>
            <person name="Yao Z."/>
            <person name="Ying F."/>
            <person name="Zhai J."/>
            <person name="Zhou L."/>
            <person name="Zuber A."/>
            <person name="Denarie J."/>
            <person name="Dixon R.A."/>
            <person name="May G.D."/>
            <person name="Schwartz D.C."/>
            <person name="Rogers J."/>
            <person name="Quetier F."/>
            <person name="Town C.D."/>
            <person name="Roe B.A."/>
        </authorList>
    </citation>
    <scope>NUCLEOTIDE SEQUENCE [LARGE SCALE GENOMIC DNA]</scope>
    <source>
        <strain evidence="1">A17</strain>
        <strain evidence="2 3">cv. Jemalong A17</strain>
    </source>
</reference>
<dbReference type="HOGENOM" id="CLU_1162624_0_0_1"/>
<dbReference type="SUPFAM" id="SSF81383">
    <property type="entry name" value="F-box domain"/>
    <property type="match status" value="1"/>
</dbReference>
<dbReference type="InterPro" id="IPR050796">
    <property type="entry name" value="SCF_F-box_component"/>
</dbReference>
<keyword evidence="3" id="KW-1185">Reference proteome</keyword>
<evidence type="ECO:0000313" key="1">
    <source>
        <dbReference type="EMBL" id="KEH31946.1"/>
    </source>
</evidence>
<dbReference type="AlphaFoldDB" id="A0A072URG9"/>